<dbReference type="OMA" id="MNCESAR"/>
<keyword evidence="1" id="KW-1133">Transmembrane helix</keyword>
<dbReference type="EMBL" id="BDQF01000123">
    <property type="protein sequence ID" value="GAW84122.1"/>
    <property type="molecule type" value="Genomic_DNA"/>
</dbReference>
<reference evidence="3" key="1">
    <citation type="submission" date="2017-04" db="EMBL/GenBank/DDBJ databases">
        <title>Plasmodium gonderi genome.</title>
        <authorList>
            <person name="Arisue N."/>
            <person name="Honma H."/>
            <person name="Kawai S."/>
            <person name="Tougan T."/>
            <person name="Tanabe K."/>
            <person name="Horii T."/>
        </authorList>
    </citation>
    <scope>NUCLEOTIDE SEQUENCE [LARGE SCALE GENOMIC DNA]</scope>
    <source>
        <strain evidence="3">ATCC 30045</strain>
    </source>
</reference>
<feature type="transmembrane region" description="Helical" evidence="1">
    <location>
        <begin position="225"/>
        <end position="245"/>
    </location>
</feature>
<evidence type="ECO:0000313" key="2">
    <source>
        <dbReference type="EMBL" id="GAW84122.1"/>
    </source>
</evidence>
<dbReference type="RefSeq" id="XP_028546711.1">
    <property type="nucleotide sequence ID" value="XM_028690910.1"/>
</dbReference>
<dbReference type="AlphaFoldDB" id="A0A1Y1JTN8"/>
<sequence>MVVITDENNFDFTDIFPTCIQYYRRVESSINDYSLIDPYNNSCVLIKSQLGIDVQIFSWICKVLSHYLENIKNESDEEYKKRNCKYFNFILKSEHKRINPSCNAEEDCYDKMIEVYQTQRKSELGVCKYYIKNLSEDTFSKFKNLNWLYYYKENLIEDIDKCPSDSTYIEEYTKVSNLCPNGNDSSFCKEVRKFKDEYMKGAKSENDCSVVLKILHQADKRDIRMVILIVSILTFTILIIIFVLYKYTPYGSYVKPCLKKLKNMRNGKNNELPILMDLFDETYKNLTDENYLISYKSLDY</sequence>
<keyword evidence="1" id="KW-0472">Membrane</keyword>
<proteinExistence type="predicted"/>
<accession>A0A1Y1JTN8</accession>
<evidence type="ECO:0000313" key="3">
    <source>
        <dbReference type="Proteomes" id="UP000195521"/>
    </source>
</evidence>
<evidence type="ECO:0000256" key="1">
    <source>
        <dbReference type="SAM" id="Phobius"/>
    </source>
</evidence>
<dbReference type="OrthoDB" id="383056at2759"/>
<comment type="caution">
    <text evidence="2">The sequence shown here is derived from an EMBL/GenBank/DDBJ whole genome shotgun (WGS) entry which is preliminary data.</text>
</comment>
<gene>
    <name evidence="2" type="ORF">PGO_001205</name>
</gene>
<keyword evidence="3" id="KW-1185">Reference proteome</keyword>
<dbReference type="GeneID" id="39744930"/>
<dbReference type="Proteomes" id="UP000195521">
    <property type="component" value="Unassembled WGS sequence"/>
</dbReference>
<keyword evidence="1" id="KW-0812">Transmembrane</keyword>
<protein>
    <submittedName>
        <fullName evidence="2">Variable surface protein</fullName>
    </submittedName>
</protein>
<name>A0A1Y1JTN8_PLAGO</name>
<organism evidence="2 3">
    <name type="scientific">Plasmodium gonderi</name>
    <dbReference type="NCBI Taxonomy" id="77519"/>
    <lineage>
        <taxon>Eukaryota</taxon>
        <taxon>Sar</taxon>
        <taxon>Alveolata</taxon>
        <taxon>Apicomplexa</taxon>
        <taxon>Aconoidasida</taxon>
        <taxon>Haemosporida</taxon>
        <taxon>Plasmodiidae</taxon>
        <taxon>Plasmodium</taxon>
        <taxon>Plasmodium (Plasmodium)</taxon>
    </lineage>
</organism>